<dbReference type="PROSITE" id="PS51318">
    <property type="entry name" value="TAT"/>
    <property type="match status" value="1"/>
</dbReference>
<reference evidence="3" key="1">
    <citation type="journal article" date="2021" name="PeerJ">
        <title>Extensive microbial diversity within the chicken gut microbiome revealed by metagenomics and culture.</title>
        <authorList>
            <person name="Gilroy R."/>
            <person name="Ravi A."/>
            <person name="Getino M."/>
            <person name="Pursley I."/>
            <person name="Horton D.L."/>
            <person name="Alikhan N.F."/>
            <person name="Baker D."/>
            <person name="Gharbi K."/>
            <person name="Hall N."/>
            <person name="Watson M."/>
            <person name="Adriaenssens E.M."/>
            <person name="Foster-Nyarko E."/>
            <person name="Jarju S."/>
            <person name="Secka A."/>
            <person name="Antonio M."/>
            <person name="Oren A."/>
            <person name="Chaudhuri R.R."/>
            <person name="La Ragione R."/>
            <person name="Hildebrand F."/>
            <person name="Pallen M.J."/>
        </authorList>
    </citation>
    <scope>NUCLEOTIDE SEQUENCE</scope>
    <source>
        <strain evidence="3">CHK189-11263</strain>
    </source>
</reference>
<proteinExistence type="predicted"/>
<evidence type="ECO:0000256" key="1">
    <source>
        <dbReference type="SAM" id="SignalP"/>
    </source>
</evidence>
<evidence type="ECO:0000259" key="2">
    <source>
        <dbReference type="SMART" id="SM00460"/>
    </source>
</evidence>
<evidence type="ECO:0000313" key="4">
    <source>
        <dbReference type="Proteomes" id="UP000824208"/>
    </source>
</evidence>
<gene>
    <name evidence="3" type="ORF">H9714_05825</name>
</gene>
<name>A0A9D2MBB1_9FIRM</name>
<dbReference type="AlphaFoldDB" id="A0A9D2MBB1"/>
<dbReference type="InterPro" id="IPR038765">
    <property type="entry name" value="Papain-like_cys_pep_sf"/>
</dbReference>
<dbReference type="SMART" id="SM00460">
    <property type="entry name" value="TGc"/>
    <property type="match status" value="1"/>
</dbReference>
<reference evidence="3" key="2">
    <citation type="submission" date="2021-04" db="EMBL/GenBank/DDBJ databases">
        <authorList>
            <person name="Gilroy R."/>
        </authorList>
    </citation>
    <scope>NUCLEOTIDE SEQUENCE</scope>
    <source>
        <strain evidence="3">CHK189-11263</strain>
    </source>
</reference>
<evidence type="ECO:0000313" key="3">
    <source>
        <dbReference type="EMBL" id="HJB57050.1"/>
    </source>
</evidence>
<organism evidence="3 4">
    <name type="scientific">Candidatus Flavonifractor intestinipullorum</name>
    <dbReference type="NCBI Taxonomy" id="2838587"/>
    <lineage>
        <taxon>Bacteria</taxon>
        <taxon>Bacillati</taxon>
        <taxon>Bacillota</taxon>
        <taxon>Clostridia</taxon>
        <taxon>Eubacteriales</taxon>
        <taxon>Oscillospiraceae</taxon>
        <taxon>Flavonifractor</taxon>
    </lineage>
</organism>
<dbReference type="Proteomes" id="UP000824208">
    <property type="component" value="Unassembled WGS sequence"/>
</dbReference>
<feature type="domain" description="Transglutaminase-like" evidence="2">
    <location>
        <begin position="211"/>
        <end position="265"/>
    </location>
</feature>
<feature type="chain" id="PRO_5039234912" evidence="1">
    <location>
        <begin position="28"/>
        <end position="306"/>
    </location>
</feature>
<accession>A0A9D2MBB1</accession>
<dbReference type="PANTHER" id="PTHR33490">
    <property type="entry name" value="BLR5614 PROTEIN-RELATED"/>
    <property type="match status" value="1"/>
</dbReference>
<sequence length="306" mass="33498">MQIRRFLSRRSAALALALVLAAGGAGAAYLQVRAASALPTVTAVKSGVTVLSNTKAAVDASNLSEGFVMVKYTGKKNVRIKVQITKTGGTTYTYNLNNAGNYETFPLTEGDGTYSVKVYENTSGTKYAQAYSTSVTMKLRDEFLPFLYSNQYVNFTSESATVAKGKEITAACTTDLEKVTAIFNWVTANFTYDYDLAANPPTGYLPVVDQVLEKRKGICFDYAAVMSAMLRSQGIPCKLVIGYAGTIYHAWINVYIQGVGWVRNFIYFDGEHWTLMDPTFVSTGKGSPAIMRYVTNPDNYSAKFAY</sequence>
<protein>
    <submittedName>
        <fullName evidence="3">Transglutaminase-like domain-containing protein</fullName>
    </submittedName>
</protein>
<dbReference type="EMBL" id="DWYC01000053">
    <property type="protein sequence ID" value="HJB57050.1"/>
    <property type="molecule type" value="Genomic_DNA"/>
</dbReference>
<comment type="caution">
    <text evidence="3">The sequence shown here is derived from an EMBL/GenBank/DDBJ whole genome shotgun (WGS) entry which is preliminary data.</text>
</comment>
<dbReference type="InterPro" id="IPR002931">
    <property type="entry name" value="Transglutaminase-like"/>
</dbReference>
<keyword evidence="1" id="KW-0732">Signal</keyword>
<dbReference type="InterPro" id="IPR006311">
    <property type="entry name" value="TAT_signal"/>
</dbReference>
<feature type="signal peptide" evidence="1">
    <location>
        <begin position="1"/>
        <end position="27"/>
    </location>
</feature>
<dbReference type="Gene3D" id="3.10.620.30">
    <property type="match status" value="1"/>
</dbReference>
<dbReference type="Pfam" id="PF01841">
    <property type="entry name" value="Transglut_core"/>
    <property type="match status" value="1"/>
</dbReference>
<dbReference type="SUPFAM" id="SSF54001">
    <property type="entry name" value="Cysteine proteinases"/>
    <property type="match status" value="1"/>
</dbReference>